<protein>
    <submittedName>
        <fullName evidence="2">Uncharacterized protein</fullName>
    </submittedName>
</protein>
<feature type="compositionally biased region" description="Basic and acidic residues" evidence="1">
    <location>
        <begin position="71"/>
        <end position="105"/>
    </location>
</feature>
<reference evidence="2 3" key="1">
    <citation type="submission" date="2019-10" db="EMBL/GenBank/DDBJ databases">
        <title>Rubrobacter sp nov SCSIO 52915 isolated from a deep-sea sediment in the South China Sea.</title>
        <authorList>
            <person name="Chen R.W."/>
        </authorList>
    </citation>
    <scope>NUCLEOTIDE SEQUENCE [LARGE SCALE GENOMIC DNA]</scope>
    <source>
        <strain evidence="2 3">SCSIO 52915</strain>
    </source>
</reference>
<evidence type="ECO:0000313" key="2">
    <source>
        <dbReference type="EMBL" id="QIN79340.1"/>
    </source>
</evidence>
<dbReference type="EMBL" id="CP045121">
    <property type="protein sequence ID" value="QIN79340.1"/>
    <property type="molecule type" value="Genomic_DNA"/>
</dbReference>
<feature type="region of interest" description="Disordered" evidence="1">
    <location>
        <begin position="71"/>
        <end position="115"/>
    </location>
</feature>
<evidence type="ECO:0000313" key="3">
    <source>
        <dbReference type="Proteomes" id="UP000502706"/>
    </source>
</evidence>
<dbReference type="KEGG" id="rmar:GBA65_13390"/>
<accession>A0A6G8PYT3</accession>
<keyword evidence="3" id="KW-1185">Reference proteome</keyword>
<sequence>MARPEGNGADEPRHGPEGQNGAPGEGDATAEIPLSDGAADEGELRRRLEARKRHLKELYDETSTLKLAADEARVRAEASGTRVRELEEERDRLRERVSEFEEEERRRRRRREGQDRRVARLGRELERRDAEIQRLETLMEERAGEIEAYGREAKDAASRKDVALEEALRRIEGLERDLEEREAAASDLRGTIDRLRAELDLEYELRRRMAEPANRIRAGIDLFNGSEHLRSVGSISKSLGSPEVHVVLEGPDADEPAVVLTFTWQGITWQAYAANPGLAVEEPRVYQRGAGEDLSGVDREPPNARVGPGGRVFLGL</sequence>
<organism evidence="2 3">
    <name type="scientific">Rubrobacter marinus</name>
    <dbReference type="NCBI Taxonomy" id="2653852"/>
    <lineage>
        <taxon>Bacteria</taxon>
        <taxon>Bacillati</taxon>
        <taxon>Actinomycetota</taxon>
        <taxon>Rubrobacteria</taxon>
        <taxon>Rubrobacterales</taxon>
        <taxon>Rubrobacteraceae</taxon>
        <taxon>Rubrobacter</taxon>
    </lineage>
</organism>
<dbReference type="AlphaFoldDB" id="A0A6G8PYT3"/>
<proteinExistence type="predicted"/>
<evidence type="ECO:0000256" key="1">
    <source>
        <dbReference type="SAM" id="MobiDB-lite"/>
    </source>
</evidence>
<name>A0A6G8PYT3_9ACTN</name>
<dbReference type="RefSeq" id="WP_166397004.1">
    <property type="nucleotide sequence ID" value="NZ_CP045121.1"/>
</dbReference>
<feature type="region of interest" description="Disordered" evidence="1">
    <location>
        <begin position="1"/>
        <end position="43"/>
    </location>
</feature>
<gene>
    <name evidence="2" type="ORF">GBA65_13390</name>
</gene>
<dbReference type="Proteomes" id="UP000502706">
    <property type="component" value="Chromosome"/>
</dbReference>